<keyword evidence="1" id="KW-1133">Transmembrane helix</keyword>
<organism evidence="2 3">
    <name type="scientific">Desulfonatronospira thiodismutans ASO3-1</name>
    <dbReference type="NCBI Taxonomy" id="555779"/>
    <lineage>
        <taxon>Bacteria</taxon>
        <taxon>Pseudomonadati</taxon>
        <taxon>Thermodesulfobacteriota</taxon>
        <taxon>Desulfovibrionia</taxon>
        <taxon>Desulfovibrionales</taxon>
        <taxon>Desulfonatronovibrionaceae</taxon>
        <taxon>Desulfonatronospira</taxon>
    </lineage>
</organism>
<dbReference type="InterPro" id="IPR007313">
    <property type="entry name" value="FxsA"/>
</dbReference>
<feature type="transmembrane region" description="Helical" evidence="1">
    <location>
        <begin position="30"/>
        <end position="56"/>
    </location>
</feature>
<dbReference type="AlphaFoldDB" id="D6SST4"/>
<dbReference type="NCBIfam" id="NF008528">
    <property type="entry name" value="PRK11463.1-2"/>
    <property type="match status" value="1"/>
</dbReference>
<dbReference type="GO" id="GO:0016020">
    <property type="term" value="C:membrane"/>
    <property type="evidence" value="ECO:0007669"/>
    <property type="project" value="InterPro"/>
</dbReference>
<dbReference type="RefSeq" id="WP_008871099.1">
    <property type="nucleotide sequence ID" value="NZ_ACJN02000003.1"/>
</dbReference>
<dbReference type="OrthoDB" id="9792788at2"/>
<dbReference type="Pfam" id="PF04186">
    <property type="entry name" value="FxsA"/>
    <property type="match status" value="1"/>
</dbReference>
<sequence>MFLKIFAAFVILPIVEIYVLIKIGSHIGALWTIALVVATAFVGAFLAKMQGAYTMFRLRTNLQQGIPPTHDILDAFLIFAAGLVFLTPGFITDLMGLLVLIPQTRKIIRVWLVKKIDLWMRQGNVHVIRRW</sequence>
<dbReference type="eggNOG" id="COG3030">
    <property type="taxonomic scope" value="Bacteria"/>
</dbReference>
<evidence type="ECO:0000313" key="2">
    <source>
        <dbReference type="EMBL" id="EFI33750.1"/>
    </source>
</evidence>
<proteinExistence type="predicted"/>
<keyword evidence="1" id="KW-0812">Transmembrane</keyword>
<feature type="transmembrane region" description="Helical" evidence="1">
    <location>
        <begin position="76"/>
        <end position="101"/>
    </location>
</feature>
<gene>
    <name evidence="2" type="ORF">Dthio_PD1089</name>
</gene>
<comment type="caution">
    <text evidence="2">The sequence shown here is derived from an EMBL/GenBank/DDBJ whole genome shotgun (WGS) entry which is preliminary data.</text>
</comment>
<keyword evidence="3" id="KW-1185">Reference proteome</keyword>
<protein>
    <submittedName>
        <fullName evidence="2">FxsA cytoplasmic membrane protein</fullName>
    </submittedName>
</protein>
<keyword evidence="1" id="KW-0472">Membrane</keyword>
<dbReference type="EMBL" id="ACJN02000003">
    <property type="protein sequence ID" value="EFI33750.1"/>
    <property type="molecule type" value="Genomic_DNA"/>
</dbReference>
<feature type="transmembrane region" description="Helical" evidence="1">
    <location>
        <begin position="6"/>
        <end position="23"/>
    </location>
</feature>
<dbReference type="Proteomes" id="UP000005496">
    <property type="component" value="Unassembled WGS sequence"/>
</dbReference>
<dbReference type="PANTHER" id="PTHR35335">
    <property type="entry name" value="UPF0716 PROTEIN FXSA"/>
    <property type="match status" value="1"/>
</dbReference>
<name>D6SST4_9BACT</name>
<accession>D6SST4</accession>
<reference evidence="2" key="1">
    <citation type="submission" date="2010-05" db="EMBL/GenBank/DDBJ databases">
        <title>The draft genome of Desulfonatronospira thiodismutans ASO3-1.</title>
        <authorList>
            <consortium name="US DOE Joint Genome Institute (JGI-PGF)"/>
            <person name="Lucas S."/>
            <person name="Copeland A."/>
            <person name="Lapidus A."/>
            <person name="Cheng J.-F."/>
            <person name="Bruce D."/>
            <person name="Goodwin L."/>
            <person name="Pitluck S."/>
            <person name="Chertkov O."/>
            <person name="Brettin T."/>
            <person name="Detter J.C."/>
            <person name="Han C."/>
            <person name="Land M.L."/>
            <person name="Hauser L."/>
            <person name="Kyrpides N."/>
            <person name="Mikhailova N."/>
            <person name="Muyzer G."/>
            <person name="Woyke T."/>
        </authorList>
    </citation>
    <scope>NUCLEOTIDE SEQUENCE [LARGE SCALE GENOMIC DNA]</scope>
    <source>
        <strain evidence="2">ASO3-1</strain>
    </source>
</reference>
<evidence type="ECO:0000256" key="1">
    <source>
        <dbReference type="SAM" id="Phobius"/>
    </source>
</evidence>
<dbReference type="PANTHER" id="PTHR35335:SF1">
    <property type="entry name" value="UPF0716 PROTEIN FXSA"/>
    <property type="match status" value="1"/>
</dbReference>
<evidence type="ECO:0000313" key="3">
    <source>
        <dbReference type="Proteomes" id="UP000005496"/>
    </source>
</evidence>